<organism evidence="1 2">
    <name type="scientific">Thermostichus vulcanus str. 'Rupite'</name>
    <dbReference type="NCBI Taxonomy" id="2813851"/>
    <lineage>
        <taxon>Bacteria</taxon>
        <taxon>Bacillati</taxon>
        <taxon>Cyanobacteriota</taxon>
        <taxon>Cyanophyceae</taxon>
        <taxon>Thermostichales</taxon>
        <taxon>Thermostichaceae</taxon>
        <taxon>Thermostichus</taxon>
    </lineage>
</organism>
<evidence type="ECO:0000313" key="1">
    <source>
        <dbReference type="EMBL" id="MCJ2544028.1"/>
    </source>
</evidence>
<evidence type="ECO:0000313" key="2">
    <source>
        <dbReference type="Proteomes" id="UP000830835"/>
    </source>
</evidence>
<sequence>MTPLPAPAHKYQFRALGLIKGSLQPIPDAYAQAMLVTPEGEEYPATPGRAELLRRFTYCVESGHTYWFFVQPQPRPGGALGLSVIRILALPEEEQDPDLEEEPFLPAPEDVEEGFNIRGIVEPQDGFISVTVRRKPQGKKQFPPLQLRLEGFLPGASAGEFWDLLAEREGNELLLVDGSRLLTAVA</sequence>
<accession>A0ABT0CE17</accession>
<gene>
    <name evidence="1" type="ORF">JX360_14135</name>
</gene>
<comment type="caution">
    <text evidence="1">The sequence shown here is derived from an EMBL/GenBank/DDBJ whole genome shotgun (WGS) entry which is preliminary data.</text>
</comment>
<keyword evidence="2" id="KW-1185">Reference proteome</keyword>
<dbReference type="Proteomes" id="UP000830835">
    <property type="component" value="Unassembled WGS sequence"/>
</dbReference>
<name>A0ABT0CE17_THEVL</name>
<proteinExistence type="predicted"/>
<dbReference type="RefSeq" id="WP_244352160.1">
    <property type="nucleotide sequence ID" value="NZ_JAFIRA010000044.1"/>
</dbReference>
<dbReference type="EMBL" id="JAFIRA010000044">
    <property type="protein sequence ID" value="MCJ2544028.1"/>
    <property type="molecule type" value="Genomic_DNA"/>
</dbReference>
<reference evidence="1" key="1">
    <citation type="submission" date="2021-02" db="EMBL/GenBank/DDBJ databases">
        <title>The CRISPR/cas machinery reduction and long-range gene transfer in the hot spring cyanobacterium Synechococcus.</title>
        <authorList>
            <person name="Dvorak P."/>
            <person name="Jahodarova E."/>
            <person name="Hasler P."/>
            <person name="Poulickova A."/>
        </authorList>
    </citation>
    <scope>NUCLEOTIDE SEQUENCE</scope>
    <source>
        <strain evidence="1">Rupite</strain>
    </source>
</reference>
<protein>
    <submittedName>
        <fullName evidence="1">Uncharacterized protein</fullName>
    </submittedName>
</protein>